<proteinExistence type="inferred from homology"/>
<dbReference type="InterPro" id="IPR000276">
    <property type="entry name" value="GPCR_Rhodpsn"/>
</dbReference>
<evidence type="ECO:0000256" key="2">
    <source>
        <dbReference type="ARBA" id="ARBA00022475"/>
    </source>
</evidence>
<dbReference type="PRINTS" id="PR00237">
    <property type="entry name" value="GPCRRHODOPSN"/>
</dbReference>
<evidence type="ECO:0000256" key="11">
    <source>
        <dbReference type="ARBA" id="ARBA00023224"/>
    </source>
</evidence>
<name>A0A3Q1HB41_ANATE</name>
<organism evidence="16 17">
    <name type="scientific">Anabas testudineus</name>
    <name type="common">Climbing perch</name>
    <name type="synonym">Anthias testudineus</name>
    <dbReference type="NCBI Taxonomy" id="64144"/>
    <lineage>
        <taxon>Eukaryota</taxon>
        <taxon>Metazoa</taxon>
        <taxon>Chordata</taxon>
        <taxon>Craniata</taxon>
        <taxon>Vertebrata</taxon>
        <taxon>Euteleostomi</taxon>
        <taxon>Actinopterygii</taxon>
        <taxon>Neopterygii</taxon>
        <taxon>Teleostei</taxon>
        <taxon>Neoteleostei</taxon>
        <taxon>Acanthomorphata</taxon>
        <taxon>Anabantaria</taxon>
        <taxon>Anabantiformes</taxon>
        <taxon>Anabantoidei</taxon>
        <taxon>Anabantidae</taxon>
        <taxon>Anabas</taxon>
    </lineage>
</organism>
<protein>
    <recommendedName>
        <fullName evidence="15">G-protein coupled receptors family 1 profile domain-containing protein</fullName>
    </recommendedName>
</protein>
<dbReference type="GO" id="GO:0007218">
    <property type="term" value="P:neuropeptide signaling pathway"/>
    <property type="evidence" value="ECO:0007669"/>
    <property type="project" value="TreeGrafter"/>
</dbReference>
<dbReference type="SMART" id="SM01381">
    <property type="entry name" value="7TM_GPCR_Srsx"/>
    <property type="match status" value="1"/>
</dbReference>
<dbReference type="GO" id="GO:0019233">
    <property type="term" value="P:sensory perception of pain"/>
    <property type="evidence" value="ECO:0007669"/>
    <property type="project" value="TreeGrafter"/>
</dbReference>
<evidence type="ECO:0000313" key="17">
    <source>
        <dbReference type="Proteomes" id="UP000265040"/>
    </source>
</evidence>
<keyword evidence="17" id="KW-1185">Reference proteome</keyword>
<keyword evidence="3 13" id="KW-0812">Transmembrane</keyword>
<keyword evidence="2" id="KW-1003">Cell membrane</keyword>
<feature type="transmembrane region" description="Helical" evidence="14">
    <location>
        <begin position="301"/>
        <end position="326"/>
    </location>
</feature>
<evidence type="ECO:0000256" key="1">
    <source>
        <dbReference type="ARBA" id="ARBA00004651"/>
    </source>
</evidence>
<dbReference type="InParanoid" id="A0A3Q1HB41"/>
<evidence type="ECO:0000256" key="4">
    <source>
        <dbReference type="ARBA" id="ARBA00022989"/>
    </source>
</evidence>
<keyword evidence="10" id="KW-0325">Glycoprotein</keyword>
<sequence>MENTPVEIFKEDNTCVSTLLEDCAVNSSSWVSGHSESPNVTHDGSWEQEGMSPIIPIITAVYSAVFVVGLLGNCLVMYVIIRYTKMKTATNIYIFNLALADALVTTTMPFQSTDYLLNTWPFGEVVCKVFISIDYYNMFTSIFTLTMMSVDRYVAVCHPVKALDFRTPIKAKMINVCIWILSSAAGIPAFILGGTQTNSDITECALQFPEPYVYWDTLMKICVFVFAFVVPVLIITVCYTLMLLRLKSVRMLSGSREKDRNLRRITRLVVVVVAVFVVCWTPIHIFILVKALVSVPETTAIMAAYFFCVALGYTNSSLNPVLYAFLDENFKRCFKDFCLSAKLKGEKVSGSKRVPSTVREAAVPLENPDRTSKPT</sequence>
<dbReference type="PRINTS" id="PR00384">
    <property type="entry name" value="OPIOIDR"/>
</dbReference>
<dbReference type="GO" id="GO:0005886">
    <property type="term" value="C:plasma membrane"/>
    <property type="evidence" value="ECO:0007669"/>
    <property type="project" value="UniProtKB-SubCell"/>
</dbReference>
<keyword evidence="9 13" id="KW-0675">Receptor</keyword>
<dbReference type="GO" id="GO:0043005">
    <property type="term" value="C:neuron projection"/>
    <property type="evidence" value="ECO:0007669"/>
    <property type="project" value="TreeGrafter"/>
</dbReference>
<feature type="transmembrane region" description="Helical" evidence="14">
    <location>
        <begin position="265"/>
        <end position="289"/>
    </location>
</feature>
<keyword evidence="11 13" id="KW-0807">Transducer</keyword>
<evidence type="ECO:0000256" key="14">
    <source>
        <dbReference type="SAM" id="Phobius"/>
    </source>
</evidence>
<dbReference type="Gene3D" id="1.20.1070.10">
    <property type="entry name" value="Rhodopsin 7-helix transmembrane proteins"/>
    <property type="match status" value="1"/>
</dbReference>
<dbReference type="AlphaFoldDB" id="A0A3Q1HB41"/>
<dbReference type="PANTHER" id="PTHR24229:SF1">
    <property type="entry name" value="KAPPA-TYPE OPIOID RECEPTOR"/>
    <property type="match status" value="1"/>
</dbReference>
<dbReference type="Ensembl" id="ENSATET00000004677.3">
    <property type="protein sequence ID" value="ENSATEP00000004614.2"/>
    <property type="gene ID" value="ENSATEG00000002927.3"/>
</dbReference>
<evidence type="ECO:0000256" key="7">
    <source>
        <dbReference type="ARBA" id="ARBA00023139"/>
    </source>
</evidence>
<dbReference type="SUPFAM" id="SSF81321">
    <property type="entry name" value="Family A G protein-coupled receptor-like"/>
    <property type="match status" value="1"/>
</dbReference>
<keyword evidence="8" id="KW-1015">Disulfide bond</keyword>
<keyword evidence="5 13" id="KW-0297">G-protein coupled receptor</keyword>
<feature type="transmembrane region" description="Helical" evidence="14">
    <location>
        <begin position="92"/>
        <end position="110"/>
    </location>
</feature>
<evidence type="ECO:0000256" key="6">
    <source>
        <dbReference type="ARBA" id="ARBA00023136"/>
    </source>
</evidence>
<evidence type="ECO:0000259" key="15">
    <source>
        <dbReference type="PROSITE" id="PS50262"/>
    </source>
</evidence>
<evidence type="ECO:0000256" key="12">
    <source>
        <dbReference type="ARBA" id="ARBA00023288"/>
    </source>
</evidence>
<evidence type="ECO:0000256" key="10">
    <source>
        <dbReference type="ARBA" id="ARBA00023180"/>
    </source>
</evidence>
<feature type="transmembrane region" description="Helical" evidence="14">
    <location>
        <begin position="54"/>
        <end position="80"/>
    </location>
</feature>
<dbReference type="Proteomes" id="UP000265040">
    <property type="component" value="Chromosome 2"/>
</dbReference>
<keyword evidence="12" id="KW-0449">Lipoprotein</keyword>
<dbReference type="PANTHER" id="PTHR24229">
    <property type="entry name" value="NEUROPEPTIDES RECEPTOR"/>
    <property type="match status" value="1"/>
</dbReference>
<feature type="transmembrane region" description="Helical" evidence="14">
    <location>
        <begin position="218"/>
        <end position="244"/>
    </location>
</feature>
<evidence type="ECO:0000256" key="9">
    <source>
        <dbReference type="ARBA" id="ARBA00023170"/>
    </source>
</evidence>
<keyword evidence="4 14" id="KW-1133">Transmembrane helix</keyword>
<dbReference type="GO" id="GO:0038048">
    <property type="term" value="F:dynorphin receptor activity"/>
    <property type="evidence" value="ECO:0007669"/>
    <property type="project" value="TreeGrafter"/>
</dbReference>
<feature type="domain" description="G-protein coupled receptors family 1 profile" evidence="15">
    <location>
        <begin position="72"/>
        <end position="323"/>
    </location>
</feature>
<gene>
    <name evidence="16" type="primary">OPRK1</name>
</gene>
<comment type="subcellular location">
    <subcellularLocation>
        <location evidence="1">Cell membrane</location>
        <topology evidence="1">Multi-pass membrane protein</topology>
    </subcellularLocation>
</comment>
<comment type="similarity">
    <text evidence="13">Belongs to the G-protein coupled receptor 1 family.</text>
</comment>
<evidence type="ECO:0000256" key="8">
    <source>
        <dbReference type="ARBA" id="ARBA00023157"/>
    </source>
</evidence>
<dbReference type="STRING" id="64144.ENSATEP00000004614"/>
<accession>A0A3Q1HB41</accession>
<evidence type="ECO:0000313" key="16">
    <source>
        <dbReference type="Ensembl" id="ENSATEP00000004614.2"/>
    </source>
</evidence>
<evidence type="ECO:0000256" key="3">
    <source>
        <dbReference type="ARBA" id="ARBA00022692"/>
    </source>
</evidence>
<dbReference type="GO" id="GO:0042923">
    <property type="term" value="F:neuropeptide binding"/>
    <property type="evidence" value="ECO:0007669"/>
    <property type="project" value="TreeGrafter"/>
</dbReference>
<dbReference type="OrthoDB" id="6076970at2759"/>
<dbReference type="InterPro" id="IPR001418">
    <property type="entry name" value="Opioid_rcpt"/>
</dbReference>
<feature type="transmembrane region" description="Helical" evidence="14">
    <location>
        <begin position="130"/>
        <end position="150"/>
    </location>
</feature>
<reference evidence="16" key="3">
    <citation type="submission" date="2025-09" db="UniProtKB">
        <authorList>
            <consortium name="Ensembl"/>
        </authorList>
    </citation>
    <scope>IDENTIFICATION</scope>
</reference>
<dbReference type="Pfam" id="PF00001">
    <property type="entry name" value="7tm_1"/>
    <property type="match status" value="1"/>
</dbReference>
<reference evidence="16" key="2">
    <citation type="submission" date="2025-08" db="UniProtKB">
        <authorList>
            <consortium name="Ensembl"/>
        </authorList>
    </citation>
    <scope>IDENTIFICATION</scope>
</reference>
<reference evidence="16" key="1">
    <citation type="submission" date="2021-04" db="EMBL/GenBank/DDBJ databases">
        <authorList>
            <consortium name="Wellcome Sanger Institute Data Sharing"/>
        </authorList>
    </citation>
    <scope>NUCLEOTIDE SEQUENCE [LARGE SCALE GENOMIC DNA]</scope>
</reference>
<dbReference type="FunFam" id="1.20.1070.10:FF:000014">
    <property type="entry name" value="Kappa-type opioid receptor 1"/>
    <property type="match status" value="1"/>
</dbReference>
<keyword evidence="6 14" id="KW-0472">Membrane</keyword>
<feature type="transmembrane region" description="Helical" evidence="14">
    <location>
        <begin position="171"/>
        <end position="191"/>
    </location>
</feature>
<evidence type="ECO:0000256" key="5">
    <source>
        <dbReference type="ARBA" id="ARBA00023040"/>
    </source>
</evidence>
<keyword evidence="7" id="KW-0564">Palmitate</keyword>
<dbReference type="GeneTree" id="ENSGT00940000157341"/>
<dbReference type="PROSITE" id="PS00237">
    <property type="entry name" value="G_PROTEIN_RECEP_F1_1"/>
    <property type="match status" value="1"/>
</dbReference>
<dbReference type="InterPro" id="IPR017452">
    <property type="entry name" value="GPCR_Rhodpsn_7TM"/>
</dbReference>
<dbReference type="PROSITE" id="PS50262">
    <property type="entry name" value="G_PROTEIN_RECEP_F1_2"/>
    <property type="match status" value="1"/>
</dbReference>
<evidence type="ECO:0000256" key="13">
    <source>
        <dbReference type="RuleBase" id="RU000688"/>
    </source>
</evidence>